<gene>
    <name evidence="1" type="ORF">UFOVP583_50</name>
</gene>
<dbReference type="EMBL" id="LR796563">
    <property type="protein sequence ID" value="CAB4152066.1"/>
    <property type="molecule type" value="Genomic_DNA"/>
</dbReference>
<organism evidence="1">
    <name type="scientific">uncultured Caudovirales phage</name>
    <dbReference type="NCBI Taxonomy" id="2100421"/>
    <lineage>
        <taxon>Viruses</taxon>
        <taxon>Duplodnaviria</taxon>
        <taxon>Heunggongvirae</taxon>
        <taxon>Uroviricota</taxon>
        <taxon>Caudoviricetes</taxon>
        <taxon>Peduoviridae</taxon>
        <taxon>Maltschvirus</taxon>
        <taxon>Maltschvirus maltsch</taxon>
    </lineage>
</organism>
<sequence>MDARYLQATTVLPHQDKVCGRTLRPFCLRHRVALEAIESPFLDPANKEFDPVAVIKAARILSTFDKNKMAGKFSISDKFHLARMAISRKYYSRCVGIILGCIRVSLSYPKFWTKEKKAEANFEKIPYPLACVASLCRNGVSMEEAWTMPEAEAVWMSVANAIYEGAKIDVLSTDEEKELEKFNERIDAYKKAHNHN</sequence>
<reference evidence="1" key="1">
    <citation type="submission" date="2020-04" db="EMBL/GenBank/DDBJ databases">
        <authorList>
            <person name="Chiriac C."/>
            <person name="Salcher M."/>
            <person name="Ghai R."/>
            <person name="Kavagutti S V."/>
        </authorList>
    </citation>
    <scope>NUCLEOTIDE SEQUENCE</scope>
</reference>
<proteinExistence type="predicted"/>
<protein>
    <submittedName>
        <fullName evidence="1">Uncharacterized protein</fullName>
    </submittedName>
</protein>
<name>A0A6J5N457_9CAUD</name>
<evidence type="ECO:0000313" key="1">
    <source>
        <dbReference type="EMBL" id="CAB4152066.1"/>
    </source>
</evidence>
<accession>A0A6J5N457</accession>